<dbReference type="AlphaFoldDB" id="A0A939H0B5"/>
<keyword evidence="2" id="KW-1185">Reference proteome</keyword>
<gene>
    <name evidence="1" type="ORF">J1777_05430</name>
</gene>
<dbReference type="EMBL" id="JAFNME010000008">
    <property type="protein sequence ID" value="MBO1249281.1"/>
    <property type="molecule type" value="Genomic_DNA"/>
</dbReference>
<proteinExistence type="predicted"/>
<organism evidence="1 2">
    <name type="scientific">Comamonas denitrificans</name>
    <dbReference type="NCBI Taxonomy" id="117506"/>
    <lineage>
        <taxon>Bacteria</taxon>
        <taxon>Pseudomonadati</taxon>
        <taxon>Pseudomonadota</taxon>
        <taxon>Betaproteobacteria</taxon>
        <taxon>Burkholderiales</taxon>
        <taxon>Comamonadaceae</taxon>
        <taxon>Comamonas</taxon>
    </lineage>
</organism>
<dbReference type="Proteomes" id="UP000664731">
    <property type="component" value="Unassembled WGS sequence"/>
</dbReference>
<reference evidence="1" key="1">
    <citation type="submission" date="2021-03" db="EMBL/GenBank/DDBJ databases">
        <title>Comamonas denitrificans.</title>
        <authorList>
            <person name="Finster K."/>
        </authorList>
    </citation>
    <scope>NUCLEOTIDE SEQUENCE</scope>
    <source>
        <strain evidence="1">MM2021_4</strain>
    </source>
</reference>
<sequence>MLERCLQIVTTPGAVPRDQAEANVCRLAGMIVDGRYPVAGKRLSDAAATYFADHPEQQVPSAEVARRGWIINAPRLRTRLERLLGG</sequence>
<comment type="caution">
    <text evidence="1">The sequence shown here is derived from an EMBL/GenBank/DDBJ whole genome shotgun (WGS) entry which is preliminary data.</text>
</comment>
<accession>A0A939H0B5</accession>
<evidence type="ECO:0000313" key="2">
    <source>
        <dbReference type="Proteomes" id="UP000664731"/>
    </source>
</evidence>
<protein>
    <submittedName>
        <fullName evidence="1">Uncharacterized protein</fullName>
    </submittedName>
</protein>
<name>A0A939H0B5_9BURK</name>
<evidence type="ECO:0000313" key="1">
    <source>
        <dbReference type="EMBL" id="MBO1249281.1"/>
    </source>
</evidence>